<feature type="signal peptide" evidence="1">
    <location>
        <begin position="1"/>
        <end position="31"/>
    </location>
</feature>
<keyword evidence="3" id="KW-1185">Reference proteome</keyword>
<evidence type="ECO:0000313" key="3">
    <source>
        <dbReference type="Proteomes" id="UP000190229"/>
    </source>
</evidence>
<proteinExistence type="predicted"/>
<sequence length="141" mass="15800">MEVLPVTKKFRTALAALPVLSLLLVSGSAFAEVMHPLYDNLLLPQARGNVHAELRAIHHKLRMNDEKGRIAVLDVFVTPNGKHYFIGKIELSHEKTTLYFINRTLFASLADMRTAIADKPDFELIGHTLDVYAGIIRVSLH</sequence>
<reference evidence="2 3" key="1">
    <citation type="submission" date="2017-02" db="EMBL/GenBank/DDBJ databases">
        <title>Draft genome of Acidibacillus ferrooxidans Huett2.</title>
        <authorList>
            <person name="Schopf S."/>
        </authorList>
    </citation>
    <scope>NUCLEOTIDE SEQUENCE [LARGE SCALE GENOMIC DNA]</scope>
    <source>
        <strain evidence="2 3">Huett2</strain>
    </source>
</reference>
<gene>
    <name evidence="2" type="ORF">B2M26_06320</name>
</gene>
<dbReference type="EMBL" id="MWPS01000016">
    <property type="protein sequence ID" value="OPG16489.1"/>
    <property type="molecule type" value="Genomic_DNA"/>
</dbReference>
<accession>A0A1V4EU95</accession>
<dbReference type="AlphaFoldDB" id="A0A1V4EU95"/>
<name>A0A1V4EU95_9BACL</name>
<dbReference type="Proteomes" id="UP000190229">
    <property type="component" value="Unassembled WGS sequence"/>
</dbReference>
<evidence type="ECO:0000313" key="2">
    <source>
        <dbReference type="EMBL" id="OPG16489.1"/>
    </source>
</evidence>
<comment type="caution">
    <text evidence="2">The sequence shown here is derived from an EMBL/GenBank/DDBJ whole genome shotgun (WGS) entry which is preliminary data.</text>
</comment>
<evidence type="ECO:0000256" key="1">
    <source>
        <dbReference type="SAM" id="SignalP"/>
    </source>
</evidence>
<feature type="chain" id="PRO_5010727749" evidence="1">
    <location>
        <begin position="32"/>
        <end position="141"/>
    </location>
</feature>
<organism evidence="2 3">
    <name type="scientific">Ferroacidibacillus organovorans</name>
    <dbReference type="NCBI Taxonomy" id="1765683"/>
    <lineage>
        <taxon>Bacteria</taxon>
        <taxon>Bacillati</taxon>
        <taxon>Bacillota</taxon>
        <taxon>Bacilli</taxon>
        <taxon>Bacillales</taxon>
        <taxon>Alicyclobacillaceae</taxon>
        <taxon>Ferroacidibacillus</taxon>
    </lineage>
</organism>
<protein>
    <submittedName>
        <fullName evidence="2">Uncharacterized protein</fullName>
    </submittedName>
</protein>
<keyword evidence="1" id="KW-0732">Signal</keyword>